<dbReference type="Gene3D" id="3.40.50.150">
    <property type="entry name" value="Vaccinia Virus protein VP39"/>
    <property type="match status" value="1"/>
</dbReference>
<dbReference type="InterPro" id="IPR013216">
    <property type="entry name" value="Methyltransf_11"/>
</dbReference>
<dbReference type="AlphaFoldDB" id="W7QWJ3"/>
<evidence type="ECO:0000313" key="2">
    <source>
        <dbReference type="EMBL" id="EWH12103.1"/>
    </source>
</evidence>
<dbReference type="Proteomes" id="UP000019276">
    <property type="component" value="Unassembled WGS sequence"/>
</dbReference>
<dbReference type="eggNOG" id="COG2226">
    <property type="taxonomic scope" value="Bacteria"/>
</dbReference>
<dbReference type="STRING" id="1328313.DS2_00225"/>
<dbReference type="RefSeq" id="WP_035012563.1">
    <property type="nucleotide sequence ID" value="NZ_ARZY01000001.1"/>
</dbReference>
<dbReference type="Pfam" id="PF08241">
    <property type="entry name" value="Methyltransf_11"/>
    <property type="match status" value="1"/>
</dbReference>
<protein>
    <submittedName>
        <fullName evidence="2">S-adenosyl-L-methionine-dependent methyltransferase</fullName>
    </submittedName>
</protein>
<reference evidence="2 3" key="1">
    <citation type="journal article" date="2014" name="Genome Announc.">
        <title>Draft Genome Sequence of the Agar-Degrading Bacterium Catenovulum sp. Strain DS-2, Isolated from Intestines of Haliotis diversicolor.</title>
        <authorList>
            <person name="Shan D."/>
            <person name="Li X."/>
            <person name="Gu Z."/>
            <person name="Wei G."/>
            <person name="Gao Z."/>
            <person name="Shao Z."/>
        </authorList>
    </citation>
    <scope>NUCLEOTIDE SEQUENCE [LARGE SCALE GENOMIC DNA]</scope>
    <source>
        <strain evidence="2 3">DS-2</strain>
    </source>
</reference>
<dbReference type="PATRIC" id="fig|1328313.3.peg.48"/>
<keyword evidence="3" id="KW-1185">Reference proteome</keyword>
<dbReference type="SUPFAM" id="SSF53335">
    <property type="entry name" value="S-adenosyl-L-methionine-dependent methyltransferases"/>
    <property type="match status" value="1"/>
</dbReference>
<evidence type="ECO:0000313" key="3">
    <source>
        <dbReference type="Proteomes" id="UP000019276"/>
    </source>
</evidence>
<proteinExistence type="predicted"/>
<dbReference type="EMBL" id="ARZY01000001">
    <property type="protein sequence ID" value="EWH12103.1"/>
    <property type="molecule type" value="Genomic_DNA"/>
</dbReference>
<name>W7QWJ3_9ALTE</name>
<keyword evidence="2" id="KW-0489">Methyltransferase</keyword>
<sequence length="250" mass="28337">MKPALQDLLLDLPTSWNDIPQGGFVKKQVERHLNQWWPTVFGYHLLKVGSLSGEIDSAACPIKHQVNVATQGERQGVLADIHHLPFKENSVDAVLLSQTLDYTHDPHQILREAHRVLVANGYLFITGFNPVSLAGLFKILPGKKHSALKQARFFSTHRIGDWLNLLGCEVVNDQRFIYGALGHQPRHFHNRWLPAITHQYLQRFGAVYLLVARKRELPLTPIKPKWKVKPNLAPVGNVRIRSGIEAKKTT</sequence>
<keyword evidence="2" id="KW-0808">Transferase</keyword>
<accession>W7QWJ3</accession>
<organism evidence="2 3">
    <name type="scientific">Catenovulum agarivorans DS-2</name>
    <dbReference type="NCBI Taxonomy" id="1328313"/>
    <lineage>
        <taxon>Bacteria</taxon>
        <taxon>Pseudomonadati</taxon>
        <taxon>Pseudomonadota</taxon>
        <taxon>Gammaproteobacteria</taxon>
        <taxon>Alteromonadales</taxon>
        <taxon>Alteromonadaceae</taxon>
        <taxon>Catenovulum</taxon>
    </lineage>
</organism>
<dbReference type="CDD" id="cd02440">
    <property type="entry name" value="AdoMet_MTases"/>
    <property type="match status" value="1"/>
</dbReference>
<feature type="domain" description="Methyltransferase type 11" evidence="1">
    <location>
        <begin position="68"/>
        <end position="125"/>
    </location>
</feature>
<gene>
    <name evidence="2" type="ORF">DS2_00225</name>
</gene>
<dbReference type="InterPro" id="IPR029063">
    <property type="entry name" value="SAM-dependent_MTases_sf"/>
</dbReference>
<dbReference type="OrthoDB" id="6191410at2"/>
<comment type="caution">
    <text evidence="2">The sequence shown here is derived from an EMBL/GenBank/DDBJ whole genome shotgun (WGS) entry which is preliminary data.</text>
</comment>
<dbReference type="GO" id="GO:0032259">
    <property type="term" value="P:methylation"/>
    <property type="evidence" value="ECO:0007669"/>
    <property type="project" value="UniProtKB-KW"/>
</dbReference>
<dbReference type="GO" id="GO:0008757">
    <property type="term" value="F:S-adenosylmethionine-dependent methyltransferase activity"/>
    <property type="evidence" value="ECO:0007669"/>
    <property type="project" value="InterPro"/>
</dbReference>
<evidence type="ECO:0000259" key="1">
    <source>
        <dbReference type="Pfam" id="PF08241"/>
    </source>
</evidence>